<dbReference type="KEGG" id="rub:GBA63_15365"/>
<dbReference type="PANTHER" id="PTHR33653:SF1">
    <property type="entry name" value="RIBONUCLEASE VAPC2"/>
    <property type="match status" value="1"/>
</dbReference>
<evidence type="ECO:0000256" key="7">
    <source>
        <dbReference type="ARBA" id="ARBA00038093"/>
    </source>
</evidence>
<keyword evidence="8" id="KW-0800">Toxin</keyword>
<dbReference type="GO" id="GO:0016787">
    <property type="term" value="F:hydrolase activity"/>
    <property type="evidence" value="ECO:0007669"/>
    <property type="project" value="UniProtKB-KW"/>
</dbReference>
<dbReference type="InterPro" id="IPR022907">
    <property type="entry name" value="VapC_family"/>
</dbReference>
<accession>A0A6G8QBQ2</accession>
<proteinExistence type="inferred from homology"/>
<dbReference type="Pfam" id="PF01850">
    <property type="entry name" value="PIN"/>
    <property type="match status" value="1"/>
</dbReference>
<evidence type="ECO:0000256" key="6">
    <source>
        <dbReference type="ARBA" id="ARBA00022842"/>
    </source>
</evidence>
<dbReference type="HAMAP" id="MF_00265">
    <property type="entry name" value="VapC_Nob1"/>
    <property type="match status" value="1"/>
</dbReference>
<evidence type="ECO:0000256" key="4">
    <source>
        <dbReference type="ARBA" id="ARBA00022723"/>
    </source>
</evidence>
<dbReference type="EC" id="3.1.-.-" evidence="8"/>
<evidence type="ECO:0000256" key="8">
    <source>
        <dbReference type="HAMAP-Rule" id="MF_00265"/>
    </source>
</evidence>
<reference evidence="10 11" key="1">
    <citation type="submission" date="2019-10" db="EMBL/GenBank/DDBJ databases">
        <title>Rubrobacter sp nov SCSIO 52090 isolated from a deep-sea sediment in the South China Sea.</title>
        <authorList>
            <person name="Chen R.W."/>
        </authorList>
    </citation>
    <scope>NUCLEOTIDE SEQUENCE [LARGE SCALE GENOMIC DNA]</scope>
    <source>
        <strain evidence="10 11">SCSIO 52909</strain>
    </source>
</reference>
<evidence type="ECO:0000256" key="3">
    <source>
        <dbReference type="ARBA" id="ARBA00022722"/>
    </source>
</evidence>
<dbReference type="InterPro" id="IPR002716">
    <property type="entry name" value="PIN_dom"/>
</dbReference>
<keyword evidence="4 8" id="KW-0479">Metal-binding</keyword>
<comment type="function">
    <text evidence="8">Toxic component of a toxin-antitoxin (TA) system. An RNase.</text>
</comment>
<keyword evidence="11" id="KW-1185">Reference proteome</keyword>
<dbReference type="Gene3D" id="3.40.50.1010">
    <property type="entry name" value="5'-nuclease"/>
    <property type="match status" value="1"/>
</dbReference>
<dbReference type="PANTHER" id="PTHR33653">
    <property type="entry name" value="RIBONUCLEASE VAPC2"/>
    <property type="match status" value="1"/>
</dbReference>
<gene>
    <name evidence="8" type="primary">vapC</name>
    <name evidence="10" type="ORF">GBA63_15365</name>
</gene>
<keyword evidence="2 8" id="KW-1277">Toxin-antitoxin system</keyword>
<keyword evidence="5 8" id="KW-0378">Hydrolase</keyword>
<comment type="similarity">
    <text evidence="7 8">Belongs to the PINc/VapC protein family.</text>
</comment>
<dbReference type="AlphaFoldDB" id="A0A6G8QBQ2"/>
<dbReference type="GO" id="GO:0004540">
    <property type="term" value="F:RNA nuclease activity"/>
    <property type="evidence" value="ECO:0007669"/>
    <property type="project" value="InterPro"/>
</dbReference>
<evidence type="ECO:0000259" key="9">
    <source>
        <dbReference type="Pfam" id="PF01850"/>
    </source>
</evidence>
<feature type="binding site" evidence="8">
    <location>
        <position position="98"/>
    </location>
    <ligand>
        <name>Mg(2+)</name>
        <dbReference type="ChEBI" id="CHEBI:18420"/>
    </ligand>
</feature>
<evidence type="ECO:0000313" key="10">
    <source>
        <dbReference type="EMBL" id="QIN83862.1"/>
    </source>
</evidence>
<evidence type="ECO:0000313" key="11">
    <source>
        <dbReference type="Proteomes" id="UP000501452"/>
    </source>
</evidence>
<dbReference type="SUPFAM" id="SSF88723">
    <property type="entry name" value="PIN domain-like"/>
    <property type="match status" value="1"/>
</dbReference>
<keyword evidence="3 8" id="KW-0540">Nuclease</keyword>
<dbReference type="InterPro" id="IPR050556">
    <property type="entry name" value="Type_II_TA_system_RNase"/>
</dbReference>
<dbReference type="Proteomes" id="UP000501452">
    <property type="component" value="Chromosome"/>
</dbReference>
<dbReference type="InterPro" id="IPR029060">
    <property type="entry name" value="PIN-like_dom_sf"/>
</dbReference>
<keyword evidence="6 8" id="KW-0460">Magnesium</keyword>
<evidence type="ECO:0000256" key="2">
    <source>
        <dbReference type="ARBA" id="ARBA00022649"/>
    </source>
</evidence>
<evidence type="ECO:0000256" key="5">
    <source>
        <dbReference type="ARBA" id="ARBA00022801"/>
    </source>
</evidence>
<sequence length="132" mass="15154">MYLVDTSVWISYMRDKENDVTRRFAEISESGRPFGITGVIFQEVLQGASSPAKFDYLTEYLFSQTFYHPRYPIGTYQEAARMYFDCHRAGVTVRSAVDCLIARVAIEHDLVLLHDDRDFEKMAEVVDGLVLA</sequence>
<feature type="binding site" evidence="8">
    <location>
        <position position="5"/>
    </location>
    <ligand>
        <name>Mg(2+)</name>
        <dbReference type="ChEBI" id="CHEBI:18420"/>
    </ligand>
</feature>
<evidence type="ECO:0000256" key="1">
    <source>
        <dbReference type="ARBA" id="ARBA00001946"/>
    </source>
</evidence>
<name>A0A6G8QBQ2_9ACTN</name>
<organism evidence="10 11">
    <name type="scientific">Rubrobacter tropicus</name>
    <dbReference type="NCBI Taxonomy" id="2653851"/>
    <lineage>
        <taxon>Bacteria</taxon>
        <taxon>Bacillati</taxon>
        <taxon>Actinomycetota</taxon>
        <taxon>Rubrobacteria</taxon>
        <taxon>Rubrobacterales</taxon>
        <taxon>Rubrobacteraceae</taxon>
        <taxon>Rubrobacter</taxon>
    </lineage>
</organism>
<comment type="cofactor">
    <cofactor evidence="1 8">
        <name>Mg(2+)</name>
        <dbReference type="ChEBI" id="CHEBI:18420"/>
    </cofactor>
</comment>
<dbReference type="GO" id="GO:0090729">
    <property type="term" value="F:toxin activity"/>
    <property type="evidence" value="ECO:0007669"/>
    <property type="project" value="UniProtKB-KW"/>
</dbReference>
<dbReference type="EMBL" id="CP045119">
    <property type="protein sequence ID" value="QIN83862.1"/>
    <property type="molecule type" value="Genomic_DNA"/>
</dbReference>
<protein>
    <recommendedName>
        <fullName evidence="8">Ribonuclease VapC</fullName>
        <shortName evidence="8">RNase VapC</shortName>
        <ecNumber evidence="8">3.1.-.-</ecNumber>
    </recommendedName>
    <alternativeName>
        <fullName evidence="8">Toxin VapC</fullName>
    </alternativeName>
</protein>
<feature type="domain" description="PIN" evidence="9">
    <location>
        <begin position="2"/>
        <end position="124"/>
    </location>
</feature>
<dbReference type="GO" id="GO:0000287">
    <property type="term" value="F:magnesium ion binding"/>
    <property type="evidence" value="ECO:0007669"/>
    <property type="project" value="UniProtKB-UniRule"/>
</dbReference>
<dbReference type="CDD" id="cd18762">
    <property type="entry name" value="PIN_MtVapC3-like"/>
    <property type="match status" value="1"/>
</dbReference>